<protein>
    <submittedName>
        <fullName evidence="1">Uncharacterized protein</fullName>
    </submittedName>
</protein>
<evidence type="ECO:0000313" key="2">
    <source>
        <dbReference type="Proteomes" id="UP000499080"/>
    </source>
</evidence>
<sequence>MNRKLSTVLPNLAILKGVKNDNYYNYQKKQRDRRAMLKFYRRTLPELQSVISVFVQNRVRAWVPAKVLRQNEVPRSYRIRIYNGESGTRNRVHRRPNKFSDLALFKNFTGSEDYSTRVYTCSKNSGDSYRIFIGFPVYPRI</sequence>
<dbReference type="OrthoDB" id="6425673at2759"/>
<proteinExistence type="predicted"/>
<dbReference type="AlphaFoldDB" id="A0A4Y2T3L7"/>
<keyword evidence="2" id="KW-1185">Reference proteome</keyword>
<organism evidence="1 2">
    <name type="scientific">Araneus ventricosus</name>
    <name type="common">Orbweaver spider</name>
    <name type="synonym">Epeira ventricosa</name>
    <dbReference type="NCBI Taxonomy" id="182803"/>
    <lineage>
        <taxon>Eukaryota</taxon>
        <taxon>Metazoa</taxon>
        <taxon>Ecdysozoa</taxon>
        <taxon>Arthropoda</taxon>
        <taxon>Chelicerata</taxon>
        <taxon>Arachnida</taxon>
        <taxon>Araneae</taxon>
        <taxon>Araneomorphae</taxon>
        <taxon>Entelegynae</taxon>
        <taxon>Araneoidea</taxon>
        <taxon>Araneidae</taxon>
        <taxon>Araneus</taxon>
    </lineage>
</organism>
<accession>A0A4Y2T3L7</accession>
<evidence type="ECO:0000313" key="1">
    <source>
        <dbReference type="EMBL" id="GBN94029.1"/>
    </source>
</evidence>
<dbReference type="EMBL" id="BGPR01025268">
    <property type="protein sequence ID" value="GBN94029.1"/>
    <property type="molecule type" value="Genomic_DNA"/>
</dbReference>
<comment type="caution">
    <text evidence="1">The sequence shown here is derived from an EMBL/GenBank/DDBJ whole genome shotgun (WGS) entry which is preliminary data.</text>
</comment>
<name>A0A4Y2T3L7_ARAVE</name>
<reference evidence="1 2" key="1">
    <citation type="journal article" date="2019" name="Sci. Rep.">
        <title>Orb-weaving spider Araneus ventricosus genome elucidates the spidroin gene catalogue.</title>
        <authorList>
            <person name="Kono N."/>
            <person name="Nakamura H."/>
            <person name="Ohtoshi R."/>
            <person name="Moran D.A.P."/>
            <person name="Shinohara A."/>
            <person name="Yoshida Y."/>
            <person name="Fujiwara M."/>
            <person name="Mori M."/>
            <person name="Tomita M."/>
            <person name="Arakawa K."/>
        </authorList>
    </citation>
    <scope>NUCLEOTIDE SEQUENCE [LARGE SCALE GENOMIC DNA]</scope>
</reference>
<dbReference type="Proteomes" id="UP000499080">
    <property type="component" value="Unassembled WGS sequence"/>
</dbReference>
<gene>
    <name evidence="1" type="ORF">AVEN_84865_1</name>
</gene>